<name>A0A1T4NU40_9SPIR</name>
<dbReference type="OrthoDB" id="368271at2"/>
<feature type="chain" id="PRO_5012843340" evidence="1">
    <location>
        <begin position="20"/>
        <end position="286"/>
    </location>
</feature>
<evidence type="ECO:0000256" key="1">
    <source>
        <dbReference type="SAM" id="SignalP"/>
    </source>
</evidence>
<feature type="signal peptide" evidence="1">
    <location>
        <begin position="1"/>
        <end position="19"/>
    </location>
</feature>
<dbReference type="SUPFAM" id="SSF51261">
    <property type="entry name" value="Duplicated hybrid motif"/>
    <property type="match status" value="1"/>
</dbReference>
<proteinExistence type="predicted"/>
<gene>
    <name evidence="2" type="ORF">SAMN02745152_01331</name>
</gene>
<accession>A0A1T4NU40</accession>
<sequence length="286" mass="31685">MKKISFLSALVLAPFFAFGFDWPQEEIMSDTFFTYFAHTRGGVINPSLIFSDSGEIKTSSKGTVTAVLSEHDEDSSLFESTLGNAVILVHDDSLMTVYANLNSDDQEKRYELSEVENATPLGTCGSSGWQEGNALLEFQVVDLKAKTLVNPRILMPRFGNELPLEILNLTAINKRGTEYNFDTNRRIASGTYFIYCSQQPVSMPYKTTILVNGAIADTITYDALVSIDGKLCTNNKSNYPSSVIYPDKKRQLLGEIAIPKGHNRITISVADILGKEKILTYSVEAY</sequence>
<dbReference type="Gene3D" id="2.70.70.10">
    <property type="entry name" value="Glucose Permease (Domain IIA)"/>
    <property type="match status" value="1"/>
</dbReference>
<organism evidence="2 3">
    <name type="scientific">Treponema berlinense</name>
    <dbReference type="NCBI Taxonomy" id="225004"/>
    <lineage>
        <taxon>Bacteria</taxon>
        <taxon>Pseudomonadati</taxon>
        <taxon>Spirochaetota</taxon>
        <taxon>Spirochaetia</taxon>
        <taxon>Spirochaetales</taxon>
        <taxon>Treponemataceae</taxon>
        <taxon>Treponema</taxon>
    </lineage>
</organism>
<protein>
    <submittedName>
        <fullName evidence="2">Peptidase family M23</fullName>
    </submittedName>
</protein>
<dbReference type="InterPro" id="IPR011055">
    <property type="entry name" value="Dup_hybrid_motif"/>
</dbReference>
<dbReference type="GeneID" id="303367568"/>
<evidence type="ECO:0000313" key="2">
    <source>
        <dbReference type="EMBL" id="SJZ82761.1"/>
    </source>
</evidence>
<dbReference type="EMBL" id="FUXC01000007">
    <property type="protein sequence ID" value="SJZ82761.1"/>
    <property type="molecule type" value="Genomic_DNA"/>
</dbReference>
<dbReference type="STRING" id="225004.SAMN02745152_01331"/>
<reference evidence="2 3" key="1">
    <citation type="submission" date="2017-02" db="EMBL/GenBank/DDBJ databases">
        <authorList>
            <person name="Peterson S.W."/>
        </authorList>
    </citation>
    <scope>NUCLEOTIDE SEQUENCE [LARGE SCALE GENOMIC DNA]</scope>
    <source>
        <strain evidence="2 3">ATCC BAA-909</strain>
    </source>
</reference>
<keyword evidence="3" id="KW-1185">Reference proteome</keyword>
<keyword evidence="1" id="KW-0732">Signal</keyword>
<dbReference type="AlphaFoldDB" id="A0A1T4NU40"/>
<dbReference type="Proteomes" id="UP000190395">
    <property type="component" value="Unassembled WGS sequence"/>
</dbReference>
<evidence type="ECO:0000313" key="3">
    <source>
        <dbReference type="Proteomes" id="UP000190395"/>
    </source>
</evidence>
<dbReference type="RefSeq" id="WP_078931076.1">
    <property type="nucleotide sequence ID" value="NZ_FUXC01000007.1"/>
</dbReference>